<dbReference type="SMART" id="SM00212">
    <property type="entry name" value="UBCc"/>
    <property type="match status" value="1"/>
</dbReference>
<keyword evidence="1" id="KW-0472">Membrane</keyword>
<protein>
    <submittedName>
        <fullName evidence="3">Ubiquitin-conjugating enzyme E2 D2B</fullName>
    </submittedName>
</protein>
<proteinExistence type="predicted"/>
<dbReference type="Pfam" id="PF00179">
    <property type="entry name" value="UQ_con"/>
    <property type="match status" value="1"/>
</dbReference>
<dbReference type="OrthoDB" id="9978460at2759"/>
<dbReference type="InterPro" id="IPR050113">
    <property type="entry name" value="Ub_conjugating_enzyme"/>
</dbReference>
<feature type="transmembrane region" description="Helical" evidence="1">
    <location>
        <begin position="215"/>
        <end position="245"/>
    </location>
</feature>
<feature type="domain" description="UBC core" evidence="2">
    <location>
        <begin position="67"/>
        <end position="213"/>
    </location>
</feature>
<comment type="caution">
    <text evidence="3">The sequence shown here is derived from an EMBL/GenBank/DDBJ whole genome shotgun (WGS) entry which is preliminary data.</text>
</comment>
<dbReference type="AlphaFoldDB" id="A0A4Y2L6W6"/>
<dbReference type="Gene3D" id="3.10.110.10">
    <property type="entry name" value="Ubiquitin Conjugating Enzyme"/>
    <property type="match status" value="1"/>
</dbReference>
<evidence type="ECO:0000313" key="4">
    <source>
        <dbReference type="Proteomes" id="UP000499080"/>
    </source>
</evidence>
<keyword evidence="4" id="KW-1185">Reference proteome</keyword>
<evidence type="ECO:0000259" key="2">
    <source>
        <dbReference type="PROSITE" id="PS50127"/>
    </source>
</evidence>
<organism evidence="3 4">
    <name type="scientific">Araneus ventricosus</name>
    <name type="common">Orbweaver spider</name>
    <name type="synonym">Epeira ventricosa</name>
    <dbReference type="NCBI Taxonomy" id="182803"/>
    <lineage>
        <taxon>Eukaryota</taxon>
        <taxon>Metazoa</taxon>
        <taxon>Ecdysozoa</taxon>
        <taxon>Arthropoda</taxon>
        <taxon>Chelicerata</taxon>
        <taxon>Arachnida</taxon>
        <taxon>Araneae</taxon>
        <taxon>Araneomorphae</taxon>
        <taxon>Entelegynae</taxon>
        <taxon>Araneoidea</taxon>
        <taxon>Araneidae</taxon>
        <taxon>Araneus</taxon>
    </lineage>
</organism>
<dbReference type="SUPFAM" id="SSF54495">
    <property type="entry name" value="UBC-like"/>
    <property type="match status" value="1"/>
</dbReference>
<dbReference type="InterPro" id="IPR000608">
    <property type="entry name" value="UBC"/>
</dbReference>
<name>A0A4Y2L6W6_ARAVE</name>
<dbReference type="InterPro" id="IPR016135">
    <property type="entry name" value="UBQ-conjugating_enzyme/RWD"/>
</dbReference>
<reference evidence="3 4" key="1">
    <citation type="journal article" date="2019" name="Sci. Rep.">
        <title>Orb-weaving spider Araneus ventricosus genome elucidates the spidroin gene catalogue.</title>
        <authorList>
            <person name="Kono N."/>
            <person name="Nakamura H."/>
            <person name="Ohtoshi R."/>
            <person name="Moran D.A.P."/>
            <person name="Shinohara A."/>
            <person name="Yoshida Y."/>
            <person name="Fujiwara M."/>
            <person name="Mori M."/>
            <person name="Tomita M."/>
            <person name="Arakawa K."/>
        </authorList>
    </citation>
    <scope>NUCLEOTIDE SEQUENCE [LARGE SCALE GENOMIC DNA]</scope>
</reference>
<evidence type="ECO:0000256" key="1">
    <source>
        <dbReference type="SAM" id="Phobius"/>
    </source>
</evidence>
<accession>A0A4Y2L6W6</accession>
<sequence>MAAIVSDGPKLRDIDKNEKTEFQCDWLGKKINLKLGGKETDVSVGESIEKIDIQVEIQRCPNLSGLMALRRMYHELLNLLSNPPVHYSIRPELEDLFLWRATLMGPSDSPYEGGKSEVTIRFTQRYPVRPPKVKFITQIYHPNVCSKGRIGLDILQDSWRPTLTIPDIMMAIRAMMSQPDLNYTRSSDVSEVYMNDRGRYTDTARAYTMIYATDYYLSSLLCILLFLVSLLSAHLFLNMLIYFLYNAIYRKG</sequence>
<dbReference type="Proteomes" id="UP000499080">
    <property type="component" value="Unassembled WGS sequence"/>
</dbReference>
<dbReference type="PROSITE" id="PS50127">
    <property type="entry name" value="UBC_2"/>
    <property type="match status" value="1"/>
</dbReference>
<keyword evidence="1" id="KW-0812">Transmembrane</keyword>
<dbReference type="PANTHER" id="PTHR24067">
    <property type="entry name" value="UBIQUITIN-CONJUGATING ENZYME E2"/>
    <property type="match status" value="1"/>
</dbReference>
<evidence type="ECO:0000313" key="3">
    <source>
        <dbReference type="EMBL" id="GBN10234.1"/>
    </source>
</evidence>
<gene>
    <name evidence="3" type="primary">Ube2d2b</name>
    <name evidence="3" type="ORF">AVEN_63715_1</name>
</gene>
<dbReference type="EMBL" id="BGPR01005443">
    <property type="protein sequence ID" value="GBN10234.1"/>
    <property type="molecule type" value="Genomic_DNA"/>
</dbReference>
<keyword evidence="1" id="KW-1133">Transmembrane helix</keyword>